<reference evidence="3" key="1">
    <citation type="submission" date="2023-01" db="EMBL/GenBank/DDBJ databases">
        <title>Genome assembly of the deep-sea coral Lophelia pertusa.</title>
        <authorList>
            <person name="Herrera S."/>
            <person name="Cordes E."/>
        </authorList>
    </citation>
    <scope>NUCLEOTIDE SEQUENCE</scope>
    <source>
        <strain evidence="3">USNM1676648</strain>
        <tissue evidence="3">Polyp</tissue>
    </source>
</reference>
<proteinExistence type="predicted"/>
<evidence type="ECO:0000313" key="4">
    <source>
        <dbReference type="Proteomes" id="UP001163046"/>
    </source>
</evidence>
<organism evidence="3 4">
    <name type="scientific">Desmophyllum pertusum</name>
    <dbReference type="NCBI Taxonomy" id="174260"/>
    <lineage>
        <taxon>Eukaryota</taxon>
        <taxon>Metazoa</taxon>
        <taxon>Cnidaria</taxon>
        <taxon>Anthozoa</taxon>
        <taxon>Hexacorallia</taxon>
        <taxon>Scleractinia</taxon>
        <taxon>Caryophylliina</taxon>
        <taxon>Caryophylliidae</taxon>
        <taxon>Desmophyllum</taxon>
    </lineage>
</organism>
<feature type="region of interest" description="Disordered" evidence="1">
    <location>
        <begin position="1"/>
        <end position="80"/>
    </location>
</feature>
<dbReference type="OrthoDB" id="5956770at2759"/>
<accession>A0A9W9YBA6</accession>
<dbReference type="InterPro" id="IPR039016">
    <property type="entry name" value="RECK"/>
</dbReference>
<dbReference type="EMBL" id="MU827789">
    <property type="protein sequence ID" value="KAJ7331205.1"/>
    <property type="molecule type" value="Genomic_DNA"/>
</dbReference>
<dbReference type="Proteomes" id="UP001163046">
    <property type="component" value="Unassembled WGS sequence"/>
</dbReference>
<dbReference type="PANTHER" id="PTHR13487">
    <property type="entry name" value="SERINE PROTEASE INHIBITOR"/>
    <property type="match status" value="1"/>
</dbReference>
<evidence type="ECO:0000256" key="1">
    <source>
        <dbReference type="SAM" id="MobiDB-lite"/>
    </source>
</evidence>
<dbReference type="AlphaFoldDB" id="A0A9W9YBA6"/>
<dbReference type="SUPFAM" id="SSF100895">
    <property type="entry name" value="Kazal-type serine protease inhibitors"/>
    <property type="match status" value="2"/>
</dbReference>
<sequence>MADAEETPAETPAEGEQPPAEAAAAGEEGGEKPAEENANEGAQEGAGDNEAAKDGGEAEEKKDTEKPTDGEGEEKKDEEKKKEEEEEQGCCCNPCDEAKCAAHEICIVDRRGPCLASTTRDGNNIECPQHQCVSLRENCSFAHVEKMCGEDHNIYMTTCSMFNRGVALAYYGPCREECLKDDAMMCGADGVTFKSICHAFSSQQLRRLPGTV</sequence>
<dbReference type="GO" id="GO:0008191">
    <property type="term" value="F:metalloendopeptidase inhibitor activity"/>
    <property type="evidence" value="ECO:0007669"/>
    <property type="project" value="InterPro"/>
</dbReference>
<dbReference type="InterPro" id="IPR036058">
    <property type="entry name" value="Kazal_dom_sf"/>
</dbReference>
<evidence type="ECO:0000259" key="2">
    <source>
        <dbReference type="Pfam" id="PF07648"/>
    </source>
</evidence>
<feature type="domain" description="Kazal-like" evidence="2">
    <location>
        <begin position="136"/>
        <end position="164"/>
    </location>
</feature>
<dbReference type="InterPro" id="IPR002350">
    <property type="entry name" value="Kazal_dom"/>
</dbReference>
<evidence type="ECO:0000313" key="3">
    <source>
        <dbReference type="EMBL" id="KAJ7331205.1"/>
    </source>
</evidence>
<feature type="compositionally biased region" description="Low complexity" evidence="1">
    <location>
        <begin position="9"/>
        <end position="26"/>
    </location>
</feature>
<gene>
    <name evidence="3" type="ORF">OS493_019986</name>
</gene>
<feature type="compositionally biased region" description="Low complexity" evidence="1">
    <location>
        <begin position="39"/>
        <end position="49"/>
    </location>
</feature>
<name>A0A9W9YBA6_9CNID</name>
<dbReference type="GO" id="GO:0030198">
    <property type="term" value="P:extracellular matrix organization"/>
    <property type="evidence" value="ECO:0007669"/>
    <property type="project" value="TreeGrafter"/>
</dbReference>
<protein>
    <recommendedName>
        <fullName evidence="2">Kazal-like domain-containing protein</fullName>
    </recommendedName>
</protein>
<comment type="caution">
    <text evidence="3">The sequence shown here is derived from an EMBL/GenBank/DDBJ whole genome shotgun (WGS) entry which is preliminary data.</text>
</comment>
<keyword evidence="4" id="KW-1185">Reference proteome</keyword>
<feature type="compositionally biased region" description="Basic and acidic residues" evidence="1">
    <location>
        <begin position="50"/>
        <end position="80"/>
    </location>
</feature>
<dbReference type="PANTHER" id="PTHR13487:SF3">
    <property type="entry name" value="REVERSION-INDUCING CYSTEINE-RICH PROTEIN WITH KAZAL MOTIFS"/>
    <property type="match status" value="1"/>
</dbReference>
<dbReference type="GO" id="GO:0005886">
    <property type="term" value="C:plasma membrane"/>
    <property type="evidence" value="ECO:0007669"/>
    <property type="project" value="TreeGrafter"/>
</dbReference>
<feature type="domain" description="Kazal-like" evidence="2">
    <location>
        <begin position="174"/>
        <end position="199"/>
    </location>
</feature>
<dbReference type="Pfam" id="PF07648">
    <property type="entry name" value="Kazal_2"/>
    <property type="match status" value="2"/>
</dbReference>